<proteinExistence type="predicted"/>
<accession>A0A2I1FIU5</accession>
<dbReference type="OrthoDB" id="2418620at2759"/>
<reference evidence="1" key="1">
    <citation type="submission" date="2020-05" db="EMBL/GenBank/DDBJ databases">
        <authorList>
            <person name="Rincon C."/>
            <person name="Sanders R I."/>
            <person name="Robbins C."/>
            <person name="Chaturvedi A."/>
        </authorList>
    </citation>
    <scope>NUCLEOTIDE SEQUENCE</scope>
    <source>
        <strain evidence="1">CHB12</strain>
    </source>
</reference>
<dbReference type="EMBL" id="CAGKOT010000014">
    <property type="protein sequence ID" value="CAB5359804.1"/>
    <property type="molecule type" value="Genomic_DNA"/>
</dbReference>
<dbReference type="VEuPathDB" id="FungiDB:RhiirA1_440078"/>
<dbReference type="VEuPathDB" id="FungiDB:RhiirFUN_017587"/>
<evidence type="ECO:0000313" key="2">
    <source>
        <dbReference type="Proteomes" id="UP000684084"/>
    </source>
</evidence>
<name>A0A2I1FIU5_9GLOM</name>
<gene>
    <name evidence="1" type="ORF">CHRIB12_LOCUS7885</name>
</gene>
<evidence type="ECO:0000313" key="1">
    <source>
        <dbReference type="EMBL" id="CAB5359804.1"/>
    </source>
</evidence>
<dbReference type="VEuPathDB" id="FungiDB:FUN_000205"/>
<sequence>MRISFAQSCKLHTFILYTFFLVAIATIIMGVPLENALMTKRAEIQLTVPGCPTGYVYKASLCDEINRLMVFCENSQNPDDVQVVYNDCGPDETCIEHYHAIESDLDVPHATCIDNEHRVRKWDNFGEPAKETCSPERGYDIESTDMEIAVTIYANDGKPIQVNIIVAYKNGVEISTVYDQHNYTSVIRNYSDEKIKYCFTTGSDNKVTAYAAGWDIENKTFLLDSKS</sequence>
<organism evidence="1 2">
    <name type="scientific">Rhizophagus irregularis</name>
    <dbReference type="NCBI Taxonomy" id="588596"/>
    <lineage>
        <taxon>Eukaryota</taxon>
        <taxon>Fungi</taxon>
        <taxon>Fungi incertae sedis</taxon>
        <taxon>Mucoromycota</taxon>
        <taxon>Glomeromycotina</taxon>
        <taxon>Glomeromycetes</taxon>
        <taxon>Glomerales</taxon>
        <taxon>Glomeraceae</taxon>
        <taxon>Rhizophagus</taxon>
    </lineage>
</organism>
<comment type="caution">
    <text evidence="1">The sequence shown here is derived from an EMBL/GenBank/DDBJ whole genome shotgun (WGS) entry which is preliminary data.</text>
</comment>
<dbReference type="Proteomes" id="UP000684084">
    <property type="component" value="Unassembled WGS sequence"/>
</dbReference>
<protein>
    <submittedName>
        <fullName evidence="1">Uncharacterized protein</fullName>
    </submittedName>
</protein>
<dbReference type="AlphaFoldDB" id="A0A2I1FIU5"/>